<dbReference type="Pfam" id="PF02632">
    <property type="entry name" value="BioY"/>
    <property type="match status" value="1"/>
</dbReference>
<organism evidence="4">
    <name type="scientific">Fervidobacterium pennivorans</name>
    <dbReference type="NCBI Taxonomy" id="93466"/>
    <lineage>
        <taxon>Bacteria</taxon>
        <taxon>Thermotogati</taxon>
        <taxon>Thermotogota</taxon>
        <taxon>Thermotogae</taxon>
        <taxon>Thermotogales</taxon>
        <taxon>Fervidobacteriaceae</taxon>
        <taxon>Fervidobacterium</taxon>
    </lineage>
</organism>
<keyword evidence="2 3" id="KW-0472">Membrane</keyword>
<dbReference type="EMBL" id="DSZZ01000032">
    <property type="protein sequence ID" value="HGU52030.1"/>
    <property type="molecule type" value="Genomic_DNA"/>
</dbReference>
<proteinExistence type="inferred from homology"/>
<feature type="transmembrane region" description="Helical" evidence="3">
    <location>
        <begin position="119"/>
        <end position="141"/>
    </location>
</feature>
<dbReference type="InterPro" id="IPR003784">
    <property type="entry name" value="BioY"/>
</dbReference>
<accession>A0A7V4KBB5</accession>
<evidence type="ECO:0000313" key="4">
    <source>
        <dbReference type="EMBL" id="HGU52030.1"/>
    </source>
</evidence>
<dbReference type="PANTHER" id="PTHR34295">
    <property type="entry name" value="BIOTIN TRANSPORTER BIOY"/>
    <property type="match status" value="1"/>
</dbReference>
<keyword evidence="2" id="KW-0813">Transport</keyword>
<keyword evidence="3" id="KW-1133">Transmembrane helix</keyword>
<name>A0A7V4KBB5_FERPE</name>
<dbReference type="Gene3D" id="1.10.1760.20">
    <property type="match status" value="1"/>
</dbReference>
<protein>
    <recommendedName>
        <fullName evidence="2">Biotin transporter</fullName>
    </recommendedName>
</protein>
<feature type="transmembrane region" description="Helical" evidence="3">
    <location>
        <begin position="21"/>
        <end position="38"/>
    </location>
</feature>
<comment type="similarity">
    <text evidence="1 2">Belongs to the BioY family.</text>
</comment>
<reference evidence="4" key="1">
    <citation type="journal article" date="2020" name="mSystems">
        <title>Genome- and Community-Level Interaction Insights into Carbon Utilization and Element Cycling Functions of Hydrothermarchaeota in Hydrothermal Sediment.</title>
        <authorList>
            <person name="Zhou Z."/>
            <person name="Liu Y."/>
            <person name="Xu W."/>
            <person name="Pan J."/>
            <person name="Luo Z.H."/>
            <person name="Li M."/>
        </authorList>
    </citation>
    <scope>NUCLEOTIDE SEQUENCE [LARGE SCALE GENOMIC DNA]</scope>
    <source>
        <strain evidence="4">SpSt-61</strain>
    </source>
</reference>
<sequence>MEDKNNKSTKRDIKNLRKVTIIALFAALTAVGAQIAIPIGNVPITLQMLFVFLAGFLLDPFEAMTSMLLYLTLGAIGLPAFANFSGGIAHLVGPTSGYLWAFPISAFLIAQLRRKFNTVLSGIVGLAVVYIIGWTVLGLHIGSYRKAFIVGVIPFVFIDFAKLFVANLVALKLDKVMRGKEYGQT</sequence>
<keyword evidence="2" id="KW-1003">Cell membrane</keyword>
<comment type="subcellular location">
    <subcellularLocation>
        <location evidence="2">Cell membrane</location>
        <topology evidence="2">Multi-pass membrane protein</topology>
    </subcellularLocation>
</comment>
<keyword evidence="3" id="KW-0812">Transmembrane</keyword>
<gene>
    <name evidence="4" type="ORF">ENT78_00630</name>
</gene>
<dbReference type="GO" id="GO:0005886">
    <property type="term" value="C:plasma membrane"/>
    <property type="evidence" value="ECO:0007669"/>
    <property type="project" value="UniProtKB-SubCell"/>
</dbReference>
<dbReference type="GO" id="GO:0015225">
    <property type="term" value="F:biotin transmembrane transporter activity"/>
    <property type="evidence" value="ECO:0007669"/>
    <property type="project" value="UniProtKB-UniRule"/>
</dbReference>
<dbReference type="PANTHER" id="PTHR34295:SF1">
    <property type="entry name" value="BIOTIN TRANSPORTER BIOY"/>
    <property type="match status" value="1"/>
</dbReference>
<feature type="transmembrane region" description="Helical" evidence="3">
    <location>
        <begin position="95"/>
        <end position="112"/>
    </location>
</feature>
<feature type="transmembrane region" description="Helical" evidence="3">
    <location>
        <begin position="147"/>
        <end position="170"/>
    </location>
</feature>
<evidence type="ECO:0000256" key="3">
    <source>
        <dbReference type="SAM" id="Phobius"/>
    </source>
</evidence>
<dbReference type="AlphaFoldDB" id="A0A7V4KBB5"/>
<evidence type="ECO:0000256" key="2">
    <source>
        <dbReference type="PIRNR" id="PIRNR016661"/>
    </source>
</evidence>
<feature type="transmembrane region" description="Helical" evidence="3">
    <location>
        <begin position="68"/>
        <end position="89"/>
    </location>
</feature>
<dbReference type="PIRSF" id="PIRSF016661">
    <property type="entry name" value="BioY"/>
    <property type="match status" value="1"/>
</dbReference>
<comment type="caution">
    <text evidence="4">The sequence shown here is derived from an EMBL/GenBank/DDBJ whole genome shotgun (WGS) entry which is preliminary data.</text>
</comment>
<evidence type="ECO:0000256" key="1">
    <source>
        <dbReference type="ARBA" id="ARBA00010692"/>
    </source>
</evidence>